<dbReference type="AlphaFoldDB" id="A0A210R511"/>
<organism evidence="7 8">
    <name type="scientific">Mizuhopecten yessoensis</name>
    <name type="common">Japanese scallop</name>
    <name type="synonym">Patinopecten yessoensis</name>
    <dbReference type="NCBI Taxonomy" id="6573"/>
    <lineage>
        <taxon>Eukaryota</taxon>
        <taxon>Metazoa</taxon>
        <taxon>Spiralia</taxon>
        <taxon>Lophotrochozoa</taxon>
        <taxon>Mollusca</taxon>
        <taxon>Bivalvia</taxon>
        <taxon>Autobranchia</taxon>
        <taxon>Pteriomorphia</taxon>
        <taxon>Pectinida</taxon>
        <taxon>Pectinoidea</taxon>
        <taxon>Pectinidae</taxon>
        <taxon>Mizuhopecten</taxon>
    </lineage>
</organism>
<comment type="caution">
    <text evidence="7">The sequence shown here is derived from an EMBL/GenBank/DDBJ whole genome shotgun (WGS) entry which is preliminary data.</text>
</comment>
<feature type="compositionally biased region" description="Acidic residues" evidence="5">
    <location>
        <begin position="15"/>
        <end position="24"/>
    </location>
</feature>
<dbReference type="GO" id="GO:0008270">
    <property type="term" value="F:zinc ion binding"/>
    <property type="evidence" value="ECO:0007669"/>
    <property type="project" value="UniProtKB-KW"/>
</dbReference>
<feature type="region of interest" description="Disordered" evidence="5">
    <location>
        <begin position="1"/>
        <end position="71"/>
    </location>
</feature>
<dbReference type="PROSITE" id="PS50089">
    <property type="entry name" value="ZF_RING_2"/>
    <property type="match status" value="1"/>
</dbReference>
<dbReference type="InterPro" id="IPR017907">
    <property type="entry name" value="Znf_RING_CS"/>
</dbReference>
<evidence type="ECO:0000256" key="1">
    <source>
        <dbReference type="ARBA" id="ARBA00022723"/>
    </source>
</evidence>
<name>A0A210R511_MIZYE</name>
<proteinExistence type="predicted"/>
<keyword evidence="2 4" id="KW-0863">Zinc-finger</keyword>
<evidence type="ECO:0000256" key="4">
    <source>
        <dbReference type="PROSITE-ProRule" id="PRU00175"/>
    </source>
</evidence>
<evidence type="ECO:0000259" key="6">
    <source>
        <dbReference type="PROSITE" id="PS50089"/>
    </source>
</evidence>
<dbReference type="Gene3D" id="3.30.40.10">
    <property type="entry name" value="Zinc/RING finger domain, C3HC4 (zinc finger)"/>
    <property type="match status" value="1"/>
</dbReference>
<dbReference type="PANTHER" id="PTHR46858:SF5">
    <property type="entry name" value="E3 UBIQUITIN-PROTEIN LIGASE APD1-RELATED"/>
    <property type="match status" value="1"/>
</dbReference>
<reference evidence="7 8" key="1">
    <citation type="journal article" date="2017" name="Nat. Ecol. Evol.">
        <title>Scallop genome provides insights into evolution of bilaterian karyotype and development.</title>
        <authorList>
            <person name="Wang S."/>
            <person name="Zhang J."/>
            <person name="Jiao W."/>
            <person name="Li J."/>
            <person name="Xun X."/>
            <person name="Sun Y."/>
            <person name="Guo X."/>
            <person name="Huan P."/>
            <person name="Dong B."/>
            <person name="Zhang L."/>
            <person name="Hu X."/>
            <person name="Sun X."/>
            <person name="Wang J."/>
            <person name="Zhao C."/>
            <person name="Wang Y."/>
            <person name="Wang D."/>
            <person name="Huang X."/>
            <person name="Wang R."/>
            <person name="Lv J."/>
            <person name="Li Y."/>
            <person name="Zhang Z."/>
            <person name="Liu B."/>
            <person name="Lu W."/>
            <person name="Hui Y."/>
            <person name="Liang J."/>
            <person name="Zhou Z."/>
            <person name="Hou R."/>
            <person name="Li X."/>
            <person name="Liu Y."/>
            <person name="Li H."/>
            <person name="Ning X."/>
            <person name="Lin Y."/>
            <person name="Zhao L."/>
            <person name="Xing Q."/>
            <person name="Dou J."/>
            <person name="Li Y."/>
            <person name="Mao J."/>
            <person name="Guo H."/>
            <person name="Dou H."/>
            <person name="Li T."/>
            <person name="Mu C."/>
            <person name="Jiang W."/>
            <person name="Fu Q."/>
            <person name="Fu X."/>
            <person name="Miao Y."/>
            <person name="Liu J."/>
            <person name="Yu Q."/>
            <person name="Li R."/>
            <person name="Liao H."/>
            <person name="Li X."/>
            <person name="Kong Y."/>
            <person name="Jiang Z."/>
            <person name="Chourrout D."/>
            <person name="Li R."/>
            <person name="Bao Z."/>
        </authorList>
    </citation>
    <scope>NUCLEOTIDE SEQUENCE [LARGE SCALE GENOMIC DNA]</scope>
    <source>
        <strain evidence="7 8">PY_sf001</strain>
    </source>
</reference>
<dbReference type="GO" id="GO:0061630">
    <property type="term" value="F:ubiquitin protein ligase activity"/>
    <property type="evidence" value="ECO:0007669"/>
    <property type="project" value="TreeGrafter"/>
</dbReference>
<dbReference type="InterPro" id="IPR013083">
    <property type="entry name" value="Znf_RING/FYVE/PHD"/>
</dbReference>
<feature type="compositionally biased region" description="Polar residues" evidence="5">
    <location>
        <begin position="34"/>
        <end position="70"/>
    </location>
</feature>
<dbReference type="GO" id="GO:0016567">
    <property type="term" value="P:protein ubiquitination"/>
    <property type="evidence" value="ECO:0007669"/>
    <property type="project" value="TreeGrafter"/>
</dbReference>
<evidence type="ECO:0000256" key="2">
    <source>
        <dbReference type="ARBA" id="ARBA00022771"/>
    </source>
</evidence>
<protein>
    <recommendedName>
        <fullName evidence="6">RING-type domain-containing protein</fullName>
    </recommendedName>
</protein>
<evidence type="ECO:0000256" key="5">
    <source>
        <dbReference type="SAM" id="MobiDB-lite"/>
    </source>
</evidence>
<dbReference type="InterPro" id="IPR001841">
    <property type="entry name" value="Znf_RING"/>
</dbReference>
<dbReference type="Proteomes" id="UP000242188">
    <property type="component" value="Unassembled WGS sequence"/>
</dbReference>
<gene>
    <name evidence="7" type="ORF">KP79_PYT22582</name>
</gene>
<sequence length="130" mass="14857">MNWSLQRPKSCFSPMDEDSDDDWDLPSLDGILNRTESLIQPTEQQNPTGEQHQIEPSNVMLQGPTDQGSPVTVKMPRMPACGICRDRYCDSFFNPCGHLVCLVCAVELEERHQHCHICRQDIDKINPLYL</sequence>
<evidence type="ECO:0000256" key="3">
    <source>
        <dbReference type="ARBA" id="ARBA00022833"/>
    </source>
</evidence>
<evidence type="ECO:0000313" key="7">
    <source>
        <dbReference type="EMBL" id="OWF56147.1"/>
    </source>
</evidence>
<keyword evidence="1" id="KW-0479">Metal-binding</keyword>
<dbReference type="Pfam" id="PF13920">
    <property type="entry name" value="zf-C3HC4_3"/>
    <property type="match status" value="1"/>
</dbReference>
<accession>A0A210R511</accession>
<keyword evidence="8" id="KW-1185">Reference proteome</keyword>
<dbReference type="EMBL" id="NEDP02000294">
    <property type="protein sequence ID" value="OWF56147.1"/>
    <property type="molecule type" value="Genomic_DNA"/>
</dbReference>
<dbReference type="PANTHER" id="PTHR46858">
    <property type="entry name" value="OS05G0521000 PROTEIN"/>
    <property type="match status" value="1"/>
</dbReference>
<dbReference type="PROSITE" id="PS00518">
    <property type="entry name" value="ZF_RING_1"/>
    <property type="match status" value="1"/>
</dbReference>
<keyword evidence="3" id="KW-0862">Zinc</keyword>
<evidence type="ECO:0000313" key="8">
    <source>
        <dbReference type="Proteomes" id="UP000242188"/>
    </source>
</evidence>
<dbReference type="SUPFAM" id="SSF57850">
    <property type="entry name" value="RING/U-box"/>
    <property type="match status" value="1"/>
</dbReference>
<feature type="domain" description="RING-type" evidence="6">
    <location>
        <begin position="81"/>
        <end position="119"/>
    </location>
</feature>